<dbReference type="Gramene" id="Zm00001eb196070_T001">
    <property type="protein sequence ID" value="Zm00001eb196070_P001"/>
    <property type="gene ID" value="Zm00001eb196070"/>
</dbReference>
<dbReference type="Proteomes" id="UP000007305">
    <property type="component" value="Chromosome 4"/>
</dbReference>
<evidence type="ECO:0000313" key="3">
    <source>
        <dbReference type="Proteomes" id="UP000007305"/>
    </source>
</evidence>
<feature type="compositionally biased region" description="Low complexity" evidence="1">
    <location>
        <begin position="72"/>
        <end position="84"/>
    </location>
</feature>
<protein>
    <submittedName>
        <fullName evidence="2">Uncharacterized protein</fullName>
    </submittedName>
</protein>
<feature type="compositionally biased region" description="Basic residues" evidence="1">
    <location>
        <begin position="59"/>
        <end position="71"/>
    </location>
</feature>
<dbReference type="AlphaFoldDB" id="A0A804NYN0"/>
<reference evidence="2" key="2">
    <citation type="submission" date="2019-07" db="EMBL/GenBank/DDBJ databases">
        <authorList>
            <person name="Seetharam A."/>
            <person name="Woodhouse M."/>
            <person name="Cannon E."/>
        </authorList>
    </citation>
    <scope>NUCLEOTIDE SEQUENCE [LARGE SCALE GENOMIC DNA]</scope>
    <source>
        <strain evidence="2">cv. B73</strain>
    </source>
</reference>
<sequence>MNLSWPTTPSAIYSPSSSLEPYYILPLSFSTLPGLLVSTNRSIDYSNGGQGVPPPPTQHGRRRPGCHRHSSARGGSRSAGTAGTVDHREEVQGHDGRQDAAGFRRRGGRRYGREAVPGGGGRAAAAAEHGRVPAAVAPDPGRCPAVDKPFCETYAKTEKAFSGTIASGDTPKSKLGITDAVLKLRLATDANINKAYAEGDKDKIAKIPAAVIKV</sequence>
<evidence type="ECO:0000256" key="1">
    <source>
        <dbReference type="SAM" id="MobiDB-lite"/>
    </source>
</evidence>
<proteinExistence type="evidence at protein level"/>
<feature type="compositionally biased region" description="Basic and acidic residues" evidence="1">
    <location>
        <begin position="85"/>
        <end position="98"/>
    </location>
</feature>
<evidence type="ECO:0000313" key="2">
    <source>
        <dbReference type="EnsemblPlants" id="Zm00001eb196070_P001"/>
    </source>
</evidence>
<dbReference type="InParanoid" id="A0A804NYN0"/>
<reference evidence="2" key="3">
    <citation type="submission" date="2021-05" db="UniProtKB">
        <authorList>
            <consortium name="EnsemblPlants"/>
        </authorList>
    </citation>
    <scope>IDENTIFICATION</scope>
    <source>
        <strain evidence="2">cv. B73</strain>
    </source>
</reference>
<keyword evidence="4" id="KW-1267">Proteomics identification</keyword>
<keyword evidence="3" id="KW-1185">Reference proteome</keyword>
<organism evidence="2 3">
    <name type="scientific">Zea mays</name>
    <name type="common">Maize</name>
    <dbReference type="NCBI Taxonomy" id="4577"/>
    <lineage>
        <taxon>Eukaryota</taxon>
        <taxon>Viridiplantae</taxon>
        <taxon>Streptophyta</taxon>
        <taxon>Embryophyta</taxon>
        <taxon>Tracheophyta</taxon>
        <taxon>Spermatophyta</taxon>
        <taxon>Magnoliopsida</taxon>
        <taxon>Liliopsida</taxon>
        <taxon>Poales</taxon>
        <taxon>Poaceae</taxon>
        <taxon>PACMAD clade</taxon>
        <taxon>Panicoideae</taxon>
        <taxon>Andropogonodae</taxon>
        <taxon>Andropogoneae</taxon>
        <taxon>Tripsacinae</taxon>
        <taxon>Zea</taxon>
    </lineage>
</organism>
<accession>A0A804NYN0</accession>
<dbReference type="EnsemblPlants" id="Zm00001eb196070_T001">
    <property type="protein sequence ID" value="Zm00001eb196070_P001"/>
    <property type="gene ID" value="Zm00001eb196070"/>
</dbReference>
<name>A0A804NYN0_MAIZE</name>
<evidence type="ECO:0007829" key="4">
    <source>
        <dbReference type="PeptideAtlas" id="A0A804NYN0"/>
    </source>
</evidence>
<reference evidence="3" key="1">
    <citation type="journal article" date="2009" name="Science">
        <title>The B73 maize genome: complexity, diversity, and dynamics.</title>
        <authorList>
            <person name="Schnable P.S."/>
            <person name="Ware D."/>
            <person name="Fulton R.S."/>
            <person name="Stein J.C."/>
            <person name="Wei F."/>
            <person name="Pasternak S."/>
            <person name="Liang C."/>
            <person name="Zhang J."/>
            <person name="Fulton L."/>
            <person name="Graves T.A."/>
            <person name="Minx P."/>
            <person name="Reily A.D."/>
            <person name="Courtney L."/>
            <person name="Kruchowski S.S."/>
            <person name="Tomlinson C."/>
            <person name="Strong C."/>
            <person name="Delehaunty K."/>
            <person name="Fronick C."/>
            <person name="Courtney B."/>
            <person name="Rock S.M."/>
            <person name="Belter E."/>
            <person name="Du F."/>
            <person name="Kim K."/>
            <person name="Abbott R.M."/>
            <person name="Cotton M."/>
            <person name="Levy A."/>
            <person name="Marchetto P."/>
            <person name="Ochoa K."/>
            <person name="Jackson S.M."/>
            <person name="Gillam B."/>
            <person name="Chen W."/>
            <person name="Yan L."/>
            <person name="Higginbotham J."/>
            <person name="Cardenas M."/>
            <person name="Waligorski J."/>
            <person name="Applebaum E."/>
            <person name="Phelps L."/>
            <person name="Falcone J."/>
            <person name="Kanchi K."/>
            <person name="Thane T."/>
            <person name="Scimone A."/>
            <person name="Thane N."/>
            <person name="Henke J."/>
            <person name="Wang T."/>
            <person name="Ruppert J."/>
            <person name="Shah N."/>
            <person name="Rotter K."/>
            <person name="Hodges J."/>
            <person name="Ingenthron E."/>
            <person name="Cordes M."/>
            <person name="Kohlberg S."/>
            <person name="Sgro J."/>
            <person name="Delgado B."/>
            <person name="Mead K."/>
            <person name="Chinwalla A."/>
            <person name="Leonard S."/>
            <person name="Crouse K."/>
            <person name="Collura K."/>
            <person name="Kudrna D."/>
            <person name="Currie J."/>
            <person name="He R."/>
            <person name="Angelova A."/>
            <person name="Rajasekar S."/>
            <person name="Mueller T."/>
            <person name="Lomeli R."/>
            <person name="Scara G."/>
            <person name="Ko A."/>
            <person name="Delaney K."/>
            <person name="Wissotski M."/>
            <person name="Lopez G."/>
            <person name="Campos D."/>
            <person name="Braidotti M."/>
            <person name="Ashley E."/>
            <person name="Golser W."/>
            <person name="Kim H."/>
            <person name="Lee S."/>
            <person name="Lin J."/>
            <person name="Dujmic Z."/>
            <person name="Kim W."/>
            <person name="Talag J."/>
            <person name="Zuccolo A."/>
            <person name="Fan C."/>
            <person name="Sebastian A."/>
            <person name="Kramer M."/>
            <person name="Spiegel L."/>
            <person name="Nascimento L."/>
            <person name="Zutavern T."/>
            <person name="Miller B."/>
            <person name="Ambroise C."/>
            <person name="Muller S."/>
            <person name="Spooner W."/>
            <person name="Narechania A."/>
            <person name="Ren L."/>
            <person name="Wei S."/>
            <person name="Kumari S."/>
            <person name="Faga B."/>
            <person name="Levy M.J."/>
            <person name="McMahan L."/>
            <person name="Van Buren P."/>
            <person name="Vaughn M.W."/>
            <person name="Ying K."/>
            <person name="Yeh C.-T."/>
            <person name="Emrich S.J."/>
            <person name="Jia Y."/>
            <person name="Kalyanaraman A."/>
            <person name="Hsia A.-P."/>
            <person name="Barbazuk W.B."/>
            <person name="Baucom R.S."/>
            <person name="Brutnell T.P."/>
            <person name="Carpita N.C."/>
            <person name="Chaparro C."/>
            <person name="Chia J.-M."/>
            <person name="Deragon J.-M."/>
            <person name="Estill J.C."/>
            <person name="Fu Y."/>
            <person name="Jeddeloh J.A."/>
            <person name="Han Y."/>
            <person name="Lee H."/>
            <person name="Li P."/>
            <person name="Lisch D.R."/>
            <person name="Liu S."/>
            <person name="Liu Z."/>
            <person name="Nagel D.H."/>
            <person name="McCann M.C."/>
            <person name="SanMiguel P."/>
            <person name="Myers A.M."/>
            <person name="Nettleton D."/>
            <person name="Nguyen J."/>
            <person name="Penning B.W."/>
            <person name="Ponnala L."/>
            <person name="Schneider K.L."/>
            <person name="Schwartz D.C."/>
            <person name="Sharma A."/>
            <person name="Soderlund C."/>
            <person name="Springer N.M."/>
            <person name="Sun Q."/>
            <person name="Wang H."/>
            <person name="Waterman M."/>
            <person name="Westerman R."/>
            <person name="Wolfgruber T.K."/>
            <person name="Yang L."/>
            <person name="Yu Y."/>
            <person name="Zhang L."/>
            <person name="Zhou S."/>
            <person name="Zhu Q."/>
            <person name="Bennetzen J.L."/>
            <person name="Dawe R.K."/>
            <person name="Jiang J."/>
            <person name="Jiang N."/>
            <person name="Presting G.G."/>
            <person name="Wessler S.R."/>
            <person name="Aluru S."/>
            <person name="Martienssen R.A."/>
            <person name="Clifton S.W."/>
            <person name="McCombie W.R."/>
            <person name="Wing R.A."/>
            <person name="Wilson R.K."/>
        </authorList>
    </citation>
    <scope>NUCLEOTIDE SEQUENCE [LARGE SCALE GENOMIC DNA]</scope>
    <source>
        <strain evidence="3">cv. B73</strain>
    </source>
</reference>
<feature type="region of interest" description="Disordered" evidence="1">
    <location>
        <begin position="46"/>
        <end position="123"/>
    </location>
</feature>